<dbReference type="AlphaFoldDB" id="A0AAV1RFL2"/>
<feature type="region of interest" description="Disordered" evidence="1">
    <location>
        <begin position="80"/>
        <end position="104"/>
    </location>
</feature>
<dbReference type="Proteomes" id="UP001314170">
    <property type="component" value="Unassembled WGS sequence"/>
</dbReference>
<proteinExistence type="predicted"/>
<gene>
    <name evidence="2" type="ORF">DCAF_LOCUS9621</name>
</gene>
<organism evidence="2 3">
    <name type="scientific">Dovyalis caffra</name>
    <dbReference type="NCBI Taxonomy" id="77055"/>
    <lineage>
        <taxon>Eukaryota</taxon>
        <taxon>Viridiplantae</taxon>
        <taxon>Streptophyta</taxon>
        <taxon>Embryophyta</taxon>
        <taxon>Tracheophyta</taxon>
        <taxon>Spermatophyta</taxon>
        <taxon>Magnoliopsida</taxon>
        <taxon>eudicotyledons</taxon>
        <taxon>Gunneridae</taxon>
        <taxon>Pentapetalae</taxon>
        <taxon>rosids</taxon>
        <taxon>fabids</taxon>
        <taxon>Malpighiales</taxon>
        <taxon>Salicaceae</taxon>
        <taxon>Flacourtieae</taxon>
        <taxon>Dovyalis</taxon>
    </lineage>
</organism>
<accession>A0AAV1RFL2</accession>
<keyword evidence="3" id="KW-1185">Reference proteome</keyword>
<protein>
    <submittedName>
        <fullName evidence="2">Uncharacterized protein</fullName>
    </submittedName>
</protein>
<evidence type="ECO:0000313" key="3">
    <source>
        <dbReference type="Proteomes" id="UP001314170"/>
    </source>
</evidence>
<evidence type="ECO:0000256" key="1">
    <source>
        <dbReference type="SAM" id="MobiDB-lite"/>
    </source>
</evidence>
<evidence type="ECO:0000313" key="2">
    <source>
        <dbReference type="EMBL" id="CAK7333795.1"/>
    </source>
</evidence>
<name>A0AAV1RFL2_9ROSI</name>
<feature type="compositionally biased region" description="Basic and acidic residues" evidence="1">
    <location>
        <begin position="80"/>
        <end position="94"/>
    </location>
</feature>
<dbReference type="EMBL" id="CAWUPB010000936">
    <property type="protein sequence ID" value="CAK7333795.1"/>
    <property type="molecule type" value="Genomic_DNA"/>
</dbReference>
<comment type="caution">
    <text evidence="2">The sequence shown here is derived from an EMBL/GenBank/DDBJ whole genome shotgun (WGS) entry which is preliminary data.</text>
</comment>
<sequence length="145" mass="16108">MGVSKRGSLHPFAVHVKMRMVAKTNGLSEGSFQSEDIRFKVGRRARESTDDGVVKIDIEGVGNGGEDRISIGREAERRVGMNESAKEEVSKEFKTDDDDETREVQARRSISTLLCLEFNRPPRTSALPRSIKGKTVNSLVYTPIV</sequence>
<reference evidence="2 3" key="1">
    <citation type="submission" date="2024-01" db="EMBL/GenBank/DDBJ databases">
        <authorList>
            <person name="Waweru B."/>
        </authorList>
    </citation>
    <scope>NUCLEOTIDE SEQUENCE [LARGE SCALE GENOMIC DNA]</scope>
</reference>